<dbReference type="RefSeq" id="WP_093273897.1">
    <property type="nucleotide sequence ID" value="NZ_FNOK01000045.1"/>
</dbReference>
<evidence type="ECO:0000313" key="1">
    <source>
        <dbReference type="EMBL" id="SDZ07277.1"/>
    </source>
</evidence>
<evidence type="ECO:0000313" key="2">
    <source>
        <dbReference type="Proteomes" id="UP000199529"/>
    </source>
</evidence>
<keyword evidence="2" id="KW-1185">Reference proteome</keyword>
<sequence length="79" mass="8649">MRVMANQLQPPPYPFIDRDDVLAALAVQVERATRDDRPALVALDGLGGIGVTSTALQFYAKHKSWFPDGALQVKLSDPQ</sequence>
<accession>A0A1H3Q1L4</accession>
<dbReference type="Proteomes" id="UP000199529">
    <property type="component" value="Unassembled WGS sequence"/>
</dbReference>
<dbReference type="STRING" id="418495.SAMN05216215_104524"/>
<reference evidence="2" key="1">
    <citation type="submission" date="2016-10" db="EMBL/GenBank/DDBJ databases">
        <authorList>
            <person name="Varghese N."/>
            <person name="Submissions S."/>
        </authorList>
    </citation>
    <scope>NUCLEOTIDE SEQUENCE [LARGE SCALE GENOMIC DNA]</scope>
    <source>
        <strain evidence="2">CGMCC 4.3530</strain>
    </source>
</reference>
<dbReference type="OrthoDB" id="5167602at2"/>
<proteinExistence type="predicted"/>
<organism evidence="1 2">
    <name type="scientific">Saccharopolyspora shandongensis</name>
    <dbReference type="NCBI Taxonomy" id="418495"/>
    <lineage>
        <taxon>Bacteria</taxon>
        <taxon>Bacillati</taxon>
        <taxon>Actinomycetota</taxon>
        <taxon>Actinomycetes</taxon>
        <taxon>Pseudonocardiales</taxon>
        <taxon>Pseudonocardiaceae</taxon>
        <taxon>Saccharopolyspora</taxon>
    </lineage>
</organism>
<gene>
    <name evidence="1" type="ORF">SAMN05216215_104524</name>
</gene>
<dbReference type="InterPro" id="IPR027417">
    <property type="entry name" value="P-loop_NTPase"/>
</dbReference>
<dbReference type="EMBL" id="FNOK01000045">
    <property type="protein sequence ID" value="SDZ07277.1"/>
    <property type="molecule type" value="Genomic_DNA"/>
</dbReference>
<dbReference type="Gene3D" id="3.40.50.300">
    <property type="entry name" value="P-loop containing nucleotide triphosphate hydrolases"/>
    <property type="match status" value="1"/>
</dbReference>
<protein>
    <submittedName>
        <fullName evidence="1">Uncharacterized protein</fullName>
    </submittedName>
</protein>
<dbReference type="AlphaFoldDB" id="A0A1H3Q1L4"/>
<name>A0A1H3Q1L4_9PSEU</name>